<protein>
    <recommendedName>
        <fullName evidence="3">Type II toxin-antitoxin system prevent-host-death family antitoxin</fullName>
    </recommendedName>
</protein>
<comment type="caution">
    <text evidence="1">The sequence shown here is derived from an EMBL/GenBank/DDBJ whole genome shotgun (WGS) entry which is preliminary data.</text>
</comment>
<dbReference type="Proteomes" id="UP001144396">
    <property type="component" value="Unassembled WGS sequence"/>
</dbReference>
<keyword evidence="2" id="KW-1185">Reference proteome</keyword>
<dbReference type="NCBIfam" id="TIGR01552">
    <property type="entry name" value="phd_fam"/>
    <property type="match status" value="1"/>
</dbReference>
<accession>A0A9W6CSU2</accession>
<sequence>MPQGERLSQRELRNESGRVLRAVGEGQSFVLTNRGVPVGRIVPLDAPSPTLPIVRPAKRIGGWASLKPQRVENDRPMAQILDEMREDRL</sequence>
<evidence type="ECO:0000313" key="2">
    <source>
        <dbReference type="Proteomes" id="UP001144396"/>
    </source>
</evidence>
<dbReference type="EMBL" id="BSDP01000001">
    <property type="protein sequence ID" value="GLI28346.1"/>
    <property type="molecule type" value="Genomic_DNA"/>
</dbReference>
<gene>
    <name evidence="1" type="ORF">ARHIZOSPH14_25880</name>
</gene>
<evidence type="ECO:0000313" key="1">
    <source>
        <dbReference type="EMBL" id="GLI28346.1"/>
    </source>
</evidence>
<proteinExistence type="predicted"/>
<reference evidence="1" key="1">
    <citation type="submission" date="2022-12" db="EMBL/GenBank/DDBJ databases">
        <title>Reference genome sequencing for broad-spectrum identification of bacterial and archaeal isolates by mass spectrometry.</title>
        <authorList>
            <person name="Sekiguchi Y."/>
            <person name="Tourlousse D.M."/>
        </authorList>
    </citation>
    <scope>NUCLEOTIDE SEQUENCE</scope>
    <source>
        <strain evidence="1">14</strain>
    </source>
</reference>
<organism evidence="1 2">
    <name type="scientific">Agromyces rhizosphaerae</name>
    <dbReference type="NCBI Taxonomy" id="88374"/>
    <lineage>
        <taxon>Bacteria</taxon>
        <taxon>Bacillati</taxon>
        <taxon>Actinomycetota</taxon>
        <taxon>Actinomycetes</taxon>
        <taxon>Micrococcales</taxon>
        <taxon>Microbacteriaceae</taxon>
        <taxon>Agromyces</taxon>
    </lineage>
</organism>
<dbReference type="AlphaFoldDB" id="A0A9W6CSU2"/>
<evidence type="ECO:0008006" key="3">
    <source>
        <dbReference type="Google" id="ProtNLM"/>
    </source>
</evidence>
<name>A0A9W6CSU2_9MICO</name>